<evidence type="ECO:0000313" key="3">
    <source>
        <dbReference type="Proteomes" id="UP000515512"/>
    </source>
</evidence>
<dbReference type="InterPro" id="IPR006311">
    <property type="entry name" value="TAT_signal"/>
</dbReference>
<keyword evidence="3" id="KW-1185">Reference proteome</keyword>
<sequence>MASTVLRRGFLGAACALAAIMQFAPSATAGIVGVIVYNTGSEGPVMGCPQTIKAGVSNPVDGDFSITVDGTPLPGVSYNPADGAHTLWTPTRLGWHTIEVHQHTPDGTTHTGRLDIDVRRTGINAGSSCLVNGLPLPIDPRTGSLFT</sequence>
<dbReference type="PROSITE" id="PS51318">
    <property type="entry name" value="TAT"/>
    <property type="match status" value="1"/>
</dbReference>
<dbReference type="InterPro" id="IPR013783">
    <property type="entry name" value="Ig-like_fold"/>
</dbReference>
<evidence type="ECO:0000313" key="2">
    <source>
        <dbReference type="EMBL" id="QLY29281.1"/>
    </source>
</evidence>
<dbReference type="KEGG" id="nhu:H0264_28965"/>
<keyword evidence="1" id="KW-0732">Signal</keyword>
<feature type="signal peptide" evidence="1">
    <location>
        <begin position="1"/>
        <end position="29"/>
    </location>
</feature>
<evidence type="ECO:0008006" key="4">
    <source>
        <dbReference type="Google" id="ProtNLM"/>
    </source>
</evidence>
<reference evidence="2 3" key="1">
    <citation type="submission" date="2020-07" db="EMBL/GenBank/DDBJ databases">
        <authorList>
            <person name="Zhuang K."/>
            <person name="Ran Y."/>
        </authorList>
    </citation>
    <scope>NUCLEOTIDE SEQUENCE [LARGE SCALE GENOMIC DNA]</scope>
    <source>
        <strain evidence="2 3">WCH-YHL-001</strain>
    </source>
</reference>
<protein>
    <recommendedName>
        <fullName evidence="4">Ig-like domain-containing protein</fullName>
    </recommendedName>
</protein>
<feature type="chain" id="PRO_5039072433" description="Ig-like domain-containing protein" evidence="1">
    <location>
        <begin position="30"/>
        <end position="147"/>
    </location>
</feature>
<organism evidence="2 3">
    <name type="scientific">Nocardia huaxiensis</name>
    <dbReference type="NCBI Taxonomy" id="2755382"/>
    <lineage>
        <taxon>Bacteria</taxon>
        <taxon>Bacillati</taxon>
        <taxon>Actinomycetota</taxon>
        <taxon>Actinomycetes</taxon>
        <taxon>Mycobacteriales</taxon>
        <taxon>Nocardiaceae</taxon>
        <taxon>Nocardia</taxon>
    </lineage>
</organism>
<gene>
    <name evidence="2" type="ORF">H0264_28965</name>
</gene>
<dbReference type="AlphaFoldDB" id="A0A7D6V785"/>
<dbReference type="Proteomes" id="UP000515512">
    <property type="component" value="Chromosome"/>
</dbReference>
<dbReference type="EMBL" id="CP059399">
    <property type="protein sequence ID" value="QLY29281.1"/>
    <property type="molecule type" value="Genomic_DNA"/>
</dbReference>
<dbReference type="GO" id="GO:0005975">
    <property type="term" value="P:carbohydrate metabolic process"/>
    <property type="evidence" value="ECO:0007669"/>
    <property type="project" value="UniProtKB-ARBA"/>
</dbReference>
<proteinExistence type="predicted"/>
<name>A0A7D6V785_9NOCA</name>
<accession>A0A7D6V785</accession>
<evidence type="ECO:0000256" key="1">
    <source>
        <dbReference type="SAM" id="SignalP"/>
    </source>
</evidence>
<dbReference type="RefSeq" id="WP_181580485.1">
    <property type="nucleotide sequence ID" value="NZ_CP059399.1"/>
</dbReference>
<dbReference type="Gene3D" id="2.60.40.10">
    <property type="entry name" value="Immunoglobulins"/>
    <property type="match status" value="1"/>
</dbReference>